<dbReference type="AlphaFoldDB" id="A0AAW1DHH4"/>
<dbReference type="InterPro" id="IPR006886">
    <property type="entry name" value="RNA_pol_III_Rpc5"/>
</dbReference>
<name>A0AAW1DHH4_9HEMI</name>
<proteinExistence type="predicted"/>
<comment type="caution">
    <text evidence="2">The sequence shown here is derived from an EMBL/GenBank/DDBJ whole genome shotgun (WGS) entry which is preliminary data.</text>
</comment>
<evidence type="ECO:0000313" key="3">
    <source>
        <dbReference type="Proteomes" id="UP001461498"/>
    </source>
</evidence>
<dbReference type="PANTHER" id="PTHR12069">
    <property type="entry name" value="DNA-DIRECTED RNA POLYMERASES III 80 KDA POLYPEPTIDE RNA POLYMERASE III SUBUNIT 5"/>
    <property type="match status" value="1"/>
</dbReference>
<feature type="region of interest" description="Disordered" evidence="1">
    <location>
        <begin position="423"/>
        <end position="503"/>
    </location>
</feature>
<accession>A0AAW1DHH4</accession>
<feature type="compositionally biased region" description="Basic residues" evidence="1">
    <location>
        <begin position="468"/>
        <end position="477"/>
    </location>
</feature>
<evidence type="ECO:0008006" key="4">
    <source>
        <dbReference type="Google" id="ProtNLM"/>
    </source>
</evidence>
<dbReference type="EMBL" id="JAPXFL010000003">
    <property type="protein sequence ID" value="KAK9508623.1"/>
    <property type="molecule type" value="Genomic_DNA"/>
</dbReference>
<sequence length="503" mass="56999">MSEDDDDPVVDEIPVYLTQDLAEKLFIYQYPVHPASLNSQKNTVIKSQIKPELQEVILDIGLDTSSVNYDKSHGEQIASIIDKDKTSQNKTFSSNLMDKIRLESTRAIIDKDNYAVGTVRGKHLILSPIKGVVSLLPSFSHITQEVEKETEGNEEEEEQPKMVRVQFSRMESEKAKKARESSYNYFCQKSAEEPWYHTEYYDQDSTIAKLERAKMNVGNNVTAESAMDLTSSGYIDCLLPKELQVEDALPPLPDTLTSVHRLRQLPLPDQVRHVLFDVKVVNAQQLSWMLRKEIDLIVQCLQTCAVMVLGNWVLRSDLLYSSTHNGIPPQAMIRARDYILHEFHEGRTLARKSLSAIVGLPQEELREMMNQVGILRRNNGWHFRLPTDTSFLERFPEVVEQQNLLWEARSKGILDSLEFAATPVKQPRKRKESETLASTAASISNRQRKSVSSDSECESVSGTGGRKTTAKNSRRQKKNEVADNTLPGPAAEIRIKQETPDNS</sequence>
<feature type="compositionally biased region" description="Polar residues" evidence="1">
    <location>
        <begin position="435"/>
        <end position="445"/>
    </location>
</feature>
<dbReference type="Pfam" id="PF04801">
    <property type="entry name" value="RPC5"/>
    <property type="match status" value="1"/>
</dbReference>
<evidence type="ECO:0000256" key="1">
    <source>
        <dbReference type="SAM" id="MobiDB-lite"/>
    </source>
</evidence>
<gene>
    <name evidence="2" type="ORF">O3M35_006144</name>
</gene>
<organism evidence="2 3">
    <name type="scientific">Rhynocoris fuscipes</name>
    <dbReference type="NCBI Taxonomy" id="488301"/>
    <lineage>
        <taxon>Eukaryota</taxon>
        <taxon>Metazoa</taxon>
        <taxon>Ecdysozoa</taxon>
        <taxon>Arthropoda</taxon>
        <taxon>Hexapoda</taxon>
        <taxon>Insecta</taxon>
        <taxon>Pterygota</taxon>
        <taxon>Neoptera</taxon>
        <taxon>Paraneoptera</taxon>
        <taxon>Hemiptera</taxon>
        <taxon>Heteroptera</taxon>
        <taxon>Panheteroptera</taxon>
        <taxon>Cimicomorpha</taxon>
        <taxon>Reduviidae</taxon>
        <taxon>Harpactorinae</taxon>
        <taxon>Harpactorini</taxon>
        <taxon>Rhynocoris</taxon>
    </lineage>
</organism>
<feature type="compositionally biased region" description="Basic and acidic residues" evidence="1">
    <location>
        <begin position="493"/>
        <end position="503"/>
    </location>
</feature>
<reference evidence="2 3" key="1">
    <citation type="submission" date="2022-12" db="EMBL/GenBank/DDBJ databases">
        <title>Chromosome-level genome assembly of true bugs.</title>
        <authorList>
            <person name="Ma L."/>
            <person name="Li H."/>
        </authorList>
    </citation>
    <scope>NUCLEOTIDE SEQUENCE [LARGE SCALE GENOMIC DNA]</scope>
    <source>
        <strain evidence="2">Lab_2022b</strain>
    </source>
</reference>
<feature type="compositionally biased region" description="Low complexity" evidence="1">
    <location>
        <begin position="450"/>
        <end position="461"/>
    </location>
</feature>
<dbReference type="PANTHER" id="PTHR12069:SF0">
    <property type="entry name" value="DNA-DIRECTED RNA POLYMERASE III SUBUNIT RPC5"/>
    <property type="match status" value="1"/>
</dbReference>
<dbReference type="GO" id="GO:0042797">
    <property type="term" value="P:tRNA transcription by RNA polymerase III"/>
    <property type="evidence" value="ECO:0007669"/>
    <property type="project" value="TreeGrafter"/>
</dbReference>
<protein>
    <recommendedName>
        <fullName evidence="4">DNA-directed RNA polymerase III subunit RPC5</fullName>
    </recommendedName>
</protein>
<keyword evidence="3" id="KW-1185">Reference proteome</keyword>
<dbReference type="GO" id="GO:0005666">
    <property type="term" value="C:RNA polymerase III complex"/>
    <property type="evidence" value="ECO:0007669"/>
    <property type="project" value="TreeGrafter"/>
</dbReference>
<dbReference type="Proteomes" id="UP001461498">
    <property type="component" value="Unassembled WGS sequence"/>
</dbReference>
<evidence type="ECO:0000313" key="2">
    <source>
        <dbReference type="EMBL" id="KAK9508623.1"/>
    </source>
</evidence>